<feature type="compositionally biased region" description="Acidic residues" evidence="1">
    <location>
        <begin position="126"/>
        <end position="145"/>
    </location>
</feature>
<gene>
    <name evidence="2" type="ORF">IWW36_002250</name>
</gene>
<comment type="caution">
    <text evidence="2">The sequence shown here is derived from an EMBL/GenBank/DDBJ whole genome shotgun (WGS) entry which is preliminary data.</text>
</comment>
<keyword evidence="3" id="KW-1185">Reference proteome</keyword>
<feature type="region of interest" description="Disordered" evidence="1">
    <location>
        <begin position="123"/>
        <end position="187"/>
    </location>
</feature>
<feature type="compositionally biased region" description="Polar residues" evidence="1">
    <location>
        <begin position="249"/>
        <end position="259"/>
    </location>
</feature>
<sequence>MNTTRARRTVHHISFQLSVDNATPSGEQVTNVSGVISPFHCKKSPLPRSSTLVQVQRNSSRVRRRSPLCHDVLEFMLDGASMSSQESLDVTESCDSQRCNQVASLEPHTSEPLGCQQFEANSMDISDNDESGSDVSGDEDSDEGFDGQCDGMSLTATSESTAECSRSQSHRSSKSNSSNSSYGSSTSSESALTWWRRHFKSKPKTQPPAADFTNSLLRRSTVSAHASRPRPASTAGNTPILTKLKRSVSSKSATRLLPTSASKQAHAAADTAQQQSKLARASFISGSLLSRSKTTKASEIMPVPAPAALAKSALSASSNETRSKSNMPAQTHSDSIPEDTFVSRWTMLKCKGMENLHVVSVPARCESLNHKDAFLFYPCLFHSLDAAQYAAEALNISAADTANNTLTAKPACGTKRVHGGTLLAQEYNRRKSVYSLASRTIYIWLGAHASAIKRDAITRVAMEIRDKELMSKAAIVVVDESAAANSARKQFFAQLHRAETGAGHMLTDELSAMCSRITPLSRAGDDMDFEKALQRRKVMYGFWEAIPPATIIAADTYVNAAALQKVPAGGAIILDTWSDVFIWWRNEPCNPAVRRCAVNFANMLVKDASIPPRPQSASVWYEVQGFEHVIFKTKFPDWPFVFASSMGAAEVVRQMVSDSAPPPLALPVRSISRHSRPVAVV</sequence>
<feature type="region of interest" description="Disordered" evidence="1">
    <location>
        <begin position="311"/>
        <end position="335"/>
    </location>
</feature>
<dbReference type="Gene3D" id="3.40.20.10">
    <property type="entry name" value="Severin"/>
    <property type="match status" value="2"/>
</dbReference>
<dbReference type="OrthoDB" id="6375767at2759"/>
<name>A0A9W8IA43_9FUNG</name>
<organism evidence="2 3">
    <name type="scientific">Coemansia brasiliensis</name>
    <dbReference type="NCBI Taxonomy" id="2650707"/>
    <lineage>
        <taxon>Eukaryota</taxon>
        <taxon>Fungi</taxon>
        <taxon>Fungi incertae sedis</taxon>
        <taxon>Zoopagomycota</taxon>
        <taxon>Kickxellomycotina</taxon>
        <taxon>Kickxellomycetes</taxon>
        <taxon>Kickxellales</taxon>
        <taxon>Kickxellaceae</taxon>
        <taxon>Coemansia</taxon>
    </lineage>
</organism>
<feature type="region of interest" description="Disordered" evidence="1">
    <location>
        <begin position="221"/>
        <end position="273"/>
    </location>
</feature>
<evidence type="ECO:0008006" key="4">
    <source>
        <dbReference type="Google" id="ProtNLM"/>
    </source>
</evidence>
<reference evidence="2" key="1">
    <citation type="submission" date="2022-07" db="EMBL/GenBank/DDBJ databases">
        <title>Phylogenomic reconstructions and comparative analyses of Kickxellomycotina fungi.</title>
        <authorList>
            <person name="Reynolds N.K."/>
            <person name="Stajich J.E."/>
            <person name="Barry K."/>
            <person name="Grigoriev I.V."/>
            <person name="Crous P."/>
            <person name="Smith M.E."/>
        </authorList>
    </citation>
    <scope>NUCLEOTIDE SEQUENCE</scope>
    <source>
        <strain evidence="2">NRRL 1566</strain>
    </source>
</reference>
<feature type="compositionally biased region" description="Low complexity" evidence="1">
    <location>
        <begin position="260"/>
        <end position="273"/>
    </location>
</feature>
<dbReference type="InterPro" id="IPR029006">
    <property type="entry name" value="ADF-H/Gelsolin-like_dom_sf"/>
</dbReference>
<feature type="compositionally biased region" description="Low complexity" evidence="1">
    <location>
        <begin position="174"/>
        <end position="187"/>
    </location>
</feature>
<dbReference type="EMBL" id="JANBUW010000049">
    <property type="protein sequence ID" value="KAJ2849987.1"/>
    <property type="molecule type" value="Genomic_DNA"/>
</dbReference>
<proteinExistence type="predicted"/>
<feature type="compositionally biased region" description="Polar residues" evidence="1">
    <location>
        <begin position="324"/>
        <end position="334"/>
    </location>
</feature>
<dbReference type="AlphaFoldDB" id="A0A9W8IA43"/>
<accession>A0A9W8IA43</accession>
<feature type="compositionally biased region" description="Polar residues" evidence="1">
    <location>
        <begin position="154"/>
        <end position="164"/>
    </location>
</feature>
<dbReference type="SUPFAM" id="SSF55753">
    <property type="entry name" value="Actin depolymerizing proteins"/>
    <property type="match status" value="2"/>
</dbReference>
<dbReference type="Proteomes" id="UP001139887">
    <property type="component" value="Unassembled WGS sequence"/>
</dbReference>
<evidence type="ECO:0000313" key="2">
    <source>
        <dbReference type="EMBL" id="KAJ2849987.1"/>
    </source>
</evidence>
<evidence type="ECO:0000313" key="3">
    <source>
        <dbReference type="Proteomes" id="UP001139887"/>
    </source>
</evidence>
<evidence type="ECO:0000256" key="1">
    <source>
        <dbReference type="SAM" id="MobiDB-lite"/>
    </source>
</evidence>
<protein>
    <recommendedName>
        <fullName evidence="4">Gelsolin-like domain-containing protein</fullName>
    </recommendedName>
</protein>